<dbReference type="Pfam" id="PF26113">
    <property type="entry name" value="GH16_XgeA"/>
    <property type="match status" value="1"/>
</dbReference>
<evidence type="ECO:0000256" key="1">
    <source>
        <dbReference type="SAM" id="SignalP"/>
    </source>
</evidence>
<dbReference type="InterPro" id="IPR000757">
    <property type="entry name" value="Beta-glucanase-like"/>
</dbReference>
<feature type="domain" description="GH16" evidence="2">
    <location>
        <begin position="13"/>
        <end position="316"/>
    </location>
</feature>
<dbReference type="STRING" id="1314782.A0A165UNN3"/>
<dbReference type="CDD" id="cd02181">
    <property type="entry name" value="GH16_fungal_Lam16A_glucanase"/>
    <property type="match status" value="1"/>
</dbReference>
<dbReference type="GO" id="GO:0004553">
    <property type="term" value="F:hydrolase activity, hydrolyzing O-glycosyl compounds"/>
    <property type="evidence" value="ECO:0007669"/>
    <property type="project" value="InterPro"/>
</dbReference>
<accession>A0A165UNN3</accession>
<keyword evidence="4" id="KW-1185">Reference proteome</keyword>
<dbReference type="PANTHER" id="PTHR10963">
    <property type="entry name" value="GLYCOSYL HYDROLASE-RELATED"/>
    <property type="match status" value="1"/>
</dbReference>
<organism evidence="3 4">
    <name type="scientific">Neolentinus lepideus HHB14362 ss-1</name>
    <dbReference type="NCBI Taxonomy" id="1314782"/>
    <lineage>
        <taxon>Eukaryota</taxon>
        <taxon>Fungi</taxon>
        <taxon>Dikarya</taxon>
        <taxon>Basidiomycota</taxon>
        <taxon>Agaricomycotina</taxon>
        <taxon>Agaricomycetes</taxon>
        <taxon>Gloeophyllales</taxon>
        <taxon>Gloeophyllaceae</taxon>
        <taxon>Neolentinus</taxon>
    </lineage>
</organism>
<dbReference type="InterPro" id="IPR013320">
    <property type="entry name" value="ConA-like_dom_sf"/>
</dbReference>
<protein>
    <submittedName>
        <fullName evidence="3">Glycoside hydrolase family 16 protein</fullName>
    </submittedName>
</protein>
<feature type="chain" id="PRO_5007867762" evidence="1">
    <location>
        <begin position="19"/>
        <end position="374"/>
    </location>
</feature>
<proteinExistence type="predicted"/>
<feature type="signal peptide" evidence="1">
    <location>
        <begin position="1"/>
        <end position="18"/>
    </location>
</feature>
<reference evidence="3 4" key="1">
    <citation type="journal article" date="2016" name="Mol. Biol. Evol.">
        <title>Comparative Genomics of Early-Diverging Mushroom-Forming Fungi Provides Insights into the Origins of Lignocellulose Decay Capabilities.</title>
        <authorList>
            <person name="Nagy L.G."/>
            <person name="Riley R."/>
            <person name="Tritt A."/>
            <person name="Adam C."/>
            <person name="Daum C."/>
            <person name="Floudas D."/>
            <person name="Sun H."/>
            <person name="Yadav J.S."/>
            <person name="Pangilinan J."/>
            <person name="Larsson K.H."/>
            <person name="Matsuura K."/>
            <person name="Barry K."/>
            <person name="Labutti K."/>
            <person name="Kuo R."/>
            <person name="Ohm R.A."/>
            <person name="Bhattacharya S.S."/>
            <person name="Shirouzu T."/>
            <person name="Yoshinaga Y."/>
            <person name="Martin F.M."/>
            <person name="Grigoriev I.V."/>
            <person name="Hibbett D.S."/>
        </authorList>
    </citation>
    <scope>NUCLEOTIDE SEQUENCE [LARGE SCALE GENOMIC DNA]</scope>
    <source>
        <strain evidence="3 4">HHB14362 ss-1</strain>
    </source>
</reference>
<dbReference type="FunFam" id="2.60.120.200:FF:000179">
    <property type="entry name" value="Unplaced genomic scaffold supercont1.19, whole genome shotgun sequence"/>
    <property type="match status" value="1"/>
</dbReference>
<sequence>MRYSTTALLAAQVTFASAYQLAREYSGKNFFNGWDFFDGYDYSQSGDAMYLGQAAATSANLAYVDSSSGSVIVKVDNTTNVPWNDKRNSVEISTQDFYGIGSVFVADFAHLPYGCSVWPAFWTRGKVWPDQGEIDIIETVNLMGHNQMALHTTSGCTHTTPSSQVGSSGETNCNATSGSGCTVAEQKANSFGSDFASAGGGVFATQFDVSGIYIWFWSRADVPSTISASNTTIDPSTWGAPSAAYPTSSCEVSKYFGAQQLVLDINLCGPWANSTYSQTCGTGECYLNSVINAGSPNYDNAYFDISYIRVFSADNASVVTPSGTTTGDHTATSTGSAGTASATTSSGAMALLKSPSTLLWSSAVTLLLTYLAGN</sequence>
<dbReference type="EMBL" id="KV425557">
    <property type="protein sequence ID" value="KZT28457.1"/>
    <property type="molecule type" value="Genomic_DNA"/>
</dbReference>
<dbReference type="Gene3D" id="2.60.120.200">
    <property type="match status" value="1"/>
</dbReference>
<gene>
    <name evidence="3" type="ORF">NEOLEDRAFT_1129234</name>
</gene>
<dbReference type="OrthoDB" id="192832at2759"/>
<dbReference type="PANTHER" id="PTHR10963:SF24">
    <property type="entry name" value="GLYCOSIDASE C21B10.07-RELATED"/>
    <property type="match status" value="1"/>
</dbReference>
<dbReference type="AlphaFoldDB" id="A0A165UNN3"/>
<evidence type="ECO:0000313" key="3">
    <source>
        <dbReference type="EMBL" id="KZT28457.1"/>
    </source>
</evidence>
<evidence type="ECO:0000313" key="4">
    <source>
        <dbReference type="Proteomes" id="UP000076761"/>
    </source>
</evidence>
<dbReference type="InParanoid" id="A0A165UNN3"/>
<dbReference type="PROSITE" id="PS51762">
    <property type="entry name" value="GH16_2"/>
    <property type="match status" value="1"/>
</dbReference>
<dbReference type="Proteomes" id="UP000076761">
    <property type="component" value="Unassembled WGS sequence"/>
</dbReference>
<dbReference type="InterPro" id="IPR050546">
    <property type="entry name" value="Glycosyl_Hydrlase_16"/>
</dbReference>
<name>A0A165UNN3_9AGAM</name>
<keyword evidence="3" id="KW-0378">Hydrolase</keyword>
<evidence type="ECO:0000259" key="2">
    <source>
        <dbReference type="PROSITE" id="PS51762"/>
    </source>
</evidence>
<dbReference type="SUPFAM" id="SSF49899">
    <property type="entry name" value="Concanavalin A-like lectins/glucanases"/>
    <property type="match status" value="1"/>
</dbReference>
<keyword evidence="1" id="KW-0732">Signal</keyword>
<dbReference type="GO" id="GO:0009251">
    <property type="term" value="P:glucan catabolic process"/>
    <property type="evidence" value="ECO:0007669"/>
    <property type="project" value="TreeGrafter"/>
</dbReference>